<dbReference type="PATRIC" id="fig|997355.3.peg.722"/>
<keyword evidence="2" id="KW-1185">Reference proteome</keyword>
<sequence>MGVLCDYFVVAEGVDPAVVLDEPGGPISMNSGQLRGLVETKGVDPAVEASCLQSALTGEELSALLVDPAAGSLVAMVDDGERMVLGVHPGLVSALAGLDLAQAGEVATAWAEVSRQDLGLQLADRVRLVEGLAGLARAAHDVDERVYCWVCV</sequence>
<dbReference type="EMBL" id="AGBA01000008">
    <property type="protein sequence ID" value="EGY78387.1"/>
    <property type="molecule type" value="Genomic_DNA"/>
</dbReference>
<comment type="caution">
    <text evidence="1">The sequence shown here is derived from an EMBL/GenBank/DDBJ whole genome shotgun (WGS) entry which is preliminary data.</text>
</comment>
<dbReference type="RefSeq" id="WP_004809512.1">
    <property type="nucleotide sequence ID" value="NZ_JH165054.1"/>
</dbReference>
<organism evidence="1 2">
    <name type="scientific">Cutibacterium avidum ATCC 25577</name>
    <dbReference type="NCBI Taxonomy" id="997355"/>
    <lineage>
        <taxon>Bacteria</taxon>
        <taxon>Bacillati</taxon>
        <taxon>Actinomycetota</taxon>
        <taxon>Actinomycetes</taxon>
        <taxon>Propionibacteriales</taxon>
        <taxon>Propionibacteriaceae</taxon>
        <taxon>Cutibacterium</taxon>
    </lineage>
</organism>
<accession>G4CW33</accession>
<evidence type="ECO:0000313" key="1">
    <source>
        <dbReference type="EMBL" id="EGY78387.1"/>
    </source>
</evidence>
<dbReference type="Proteomes" id="UP000005332">
    <property type="component" value="Unassembled WGS sequence"/>
</dbReference>
<name>G4CW33_9ACTN</name>
<dbReference type="HOGENOM" id="CLU_131457_0_0_11"/>
<evidence type="ECO:0000313" key="2">
    <source>
        <dbReference type="Proteomes" id="UP000005332"/>
    </source>
</evidence>
<dbReference type="AlphaFoldDB" id="G4CW33"/>
<reference evidence="1 2" key="1">
    <citation type="submission" date="2011-06" db="EMBL/GenBank/DDBJ databases">
        <authorList>
            <person name="Muzny D."/>
            <person name="Qin X."/>
            <person name="Deng J."/>
            <person name="Jiang H."/>
            <person name="Liu Y."/>
            <person name="Qu J."/>
            <person name="Song X.-Z."/>
            <person name="Zhang L."/>
            <person name="Thornton R."/>
            <person name="Coyle M."/>
            <person name="Francisco L."/>
            <person name="Jackson L."/>
            <person name="Javaid M."/>
            <person name="Korchina V."/>
            <person name="Kovar C."/>
            <person name="Mata R."/>
            <person name="Mathew T."/>
            <person name="Ngo R."/>
            <person name="Nguyen L."/>
            <person name="Nguyen N."/>
            <person name="Okwuonu G."/>
            <person name="Ongeri F."/>
            <person name="Pham C."/>
            <person name="Simmons D."/>
            <person name="Wilczek-Boney K."/>
            <person name="Hale W."/>
            <person name="Jakkamsetti A."/>
            <person name="Pham P."/>
            <person name="Ruth R."/>
            <person name="San Lucas F."/>
            <person name="Warren J."/>
            <person name="Zhang J."/>
            <person name="Zhao Z."/>
            <person name="Zhou C."/>
            <person name="Zhu D."/>
            <person name="Lee S."/>
            <person name="Bess C."/>
            <person name="Blankenburg K."/>
            <person name="Forbes L."/>
            <person name="Fu Q."/>
            <person name="Gubbala S."/>
            <person name="Hirani K."/>
            <person name="Jayaseelan J.C."/>
            <person name="Lara F."/>
            <person name="Munidasa M."/>
            <person name="Palculict T."/>
            <person name="Patil S."/>
            <person name="Pu L.-L."/>
            <person name="Saada N."/>
            <person name="Tang L."/>
            <person name="Weissenberger G."/>
            <person name="Zhu Y."/>
            <person name="Hemphill L."/>
            <person name="Shang Y."/>
            <person name="Youmans B."/>
            <person name="Ayvaz T."/>
            <person name="Ross M."/>
            <person name="Santibanez J."/>
            <person name="Aqrawi P."/>
            <person name="Gross S."/>
            <person name="Joshi V."/>
            <person name="Fowler G."/>
            <person name="Nazareth L."/>
            <person name="Reid J."/>
            <person name="Worley K."/>
            <person name="Petrosino J."/>
            <person name="Highlander S."/>
            <person name="Gibbs R."/>
        </authorList>
    </citation>
    <scope>NUCLEOTIDE SEQUENCE [LARGE SCALE GENOMIC DNA]</scope>
    <source>
        <strain evidence="1 2">ATCC 25577</strain>
    </source>
</reference>
<proteinExistence type="predicted"/>
<protein>
    <submittedName>
        <fullName evidence="1">Uncharacterized protein</fullName>
    </submittedName>
</protein>
<gene>
    <name evidence="1" type="ORF">HMPREF9153_0740</name>
</gene>